<dbReference type="Gene3D" id="3.30.200.20">
    <property type="entry name" value="Phosphorylase Kinase, domain 1"/>
    <property type="match status" value="1"/>
</dbReference>
<dbReference type="CDD" id="cd14014">
    <property type="entry name" value="STKc_PknB_like"/>
    <property type="match status" value="1"/>
</dbReference>
<reference evidence="8 9" key="1">
    <citation type="submission" date="2019-02" db="EMBL/GenBank/DDBJ databases">
        <title>Deep-cultivation of Planctomycetes and their phenomic and genomic characterization uncovers novel biology.</title>
        <authorList>
            <person name="Wiegand S."/>
            <person name="Jogler M."/>
            <person name="Boedeker C."/>
            <person name="Pinto D."/>
            <person name="Vollmers J."/>
            <person name="Rivas-Marin E."/>
            <person name="Kohn T."/>
            <person name="Peeters S.H."/>
            <person name="Heuer A."/>
            <person name="Rast P."/>
            <person name="Oberbeckmann S."/>
            <person name="Bunk B."/>
            <person name="Jeske O."/>
            <person name="Meyerdierks A."/>
            <person name="Storesund J.E."/>
            <person name="Kallscheuer N."/>
            <person name="Luecker S."/>
            <person name="Lage O.M."/>
            <person name="Pohl T."/>
            <person name="Merkel B.J."/>
            <person name="Hornburger P."/>
            <person name="Mueller R.-W."/>
            <person name="Bruemmer F."/>
            <person name="Labrenz M."/>
            <person name="Spormann A.M."/>
            <person name="Op Den Camp H."/>
            <person name="Overmann J."/>
            <person name="Amann R."/>
            <person name="Jetten M.S.M."/>
            <person name="Mascher T."/>
            <person name="Medema M.H."/>
            <person name="Devos D.P."/>
            <person name="Kaster A.-K."/>
            <person name="Ovreas L."/>
            <person name="Rohde M."/>
            <person name="Galperin M.Y."/>
            <person name="Jogler C."/>
        </authorList>
    </citation>
    <scope>NUCLEOTIDE SEQUENCE [LARGE SCALE GENOMIC DNA]</scope>
    <source>
        <strain evidence="8 9">Poly51</strain>
    </source>
</reference>
<gene>
    <name evidence="8" type="primary">pknB_18</name>
    <name evidence="8" type="ORF">Poly51_58170</name>
</gene>
<protein>
    <submittedName>
        <fullName evidence="8">Serine/threonine-protein kinase PknB</fullName>
        <ecNumber evidence="8">2.7.11.1</ecNumber>
    </submittedName>
</protein>
<keyword evidence="1 8" id="KW-0808">Transferase</keyword>
<accession>A0A5C6EAF4</accession>
<sequence>MQWVGGSEFEHDATILRNRDPLIESSQRLSQVKSDLLQSRFLVIGTSHSVQDPSDSSGTPGLSKKLKPSERSGTLGRFGSFEVLRLLGSGGMGAVYEATSSEYPQPIAIKVLLPHASRDKQSRARFLREAKHLSVIDHENVVRILAAHEIEKTPCIVMERVLGRSLQLTIDQDGSPLNGESLQRIALQTAKALLAAHERGILHRDVKPANIMLEDGTGRIRLTDFGLAKAMHDVGLTASNAVPGTPEYMSPEQLIGNQVDFRSDLFSLGTSLYFAATSRNPFSDNNLLQVFRNVASLEPASLHEVAPKLNPSLSALVMKLMQKEIDKRPASAAELLNDLMSI</sequence>
<dbReference type="InterPro" id="IPR008271">
    <property type="entry name" value="Ser/Thr_kinase_AS"/>
</dbReference>
<dbReference type="SMART" id="SM00220">
    <property type="entry name" value="S_TKc"/>
    <property type="match status" value="1"/>
</dbReference>
<dbReference type="PANTHER" id="PTHR43289">
    <property type="entry name" value="MITOGEN-ACTIVATED PROTEIN KINASE KINASE KINASE 20-RELATED"/>
    <property type="match status" value="1"/>
</dbReference>
<evidence type="ECO:0000256" key="2">
    <source>
        <dbReference type="ARBA" id="ARBA00022741"/>
    </source>
</evidence>
<evidence type="ECO:0000256" key="5">
    <source>
        <dbReference type="PROSITE-ProRule" id="PRU10141"/>
    </source>
</evidence>
<comment type="caution">
    <text evidence="8">The sequence shown here is derived from an EMBL/GenBank/DDBJ whole genome shotgun (WGS) entry which is preliminary data.</text>
</comment>
<dbReference type="Pfam" id="PF00069">
    <property type="entry name" value="Pkinase"/>
    <property type="match status" value="1"/>
</dbReference>
<feature type="domain" description="Protein kinase" evidence="7">
    <location>
        <begin position="81"/>
        <end position="340"/>
    </location>
</feature>
<feature type="binding site" evidence="5">
    <location>
        <position position="110"/>
    </location>
    <ligand>
        <name>ATP</name>
        <dbReference type="ChEBI" id="CHEBI:30616"/>
    </ligand>
</feature>
<dbReference type="Proteomes" id="UP000318288">
    <property type="component" value="Unassembled WGS sequence"/>
</dbReference>
<organism evidence="8 9">
    <name type="scientific">Rubripirellula tenax</name>
    <dbReference type="NCBI Taxonomy" id="2528015"/>
    <lineage>
        <taxon>Bacteria</taxon>
        <taxon>Pseudomonadati</taxon>
        <taxon>Planctomycetota</taxon>
        <taxon>Planctomycetia</taxon>
        <taxon>Pirellulales</taxon>
        <taxon>Pirellulaceae</taxon>
        <taxon>Rubripirellula</taxon>
    </lineage>
</organism>
<dbReference type="PROSITE" id="PS00107">
    <property type="entry name" value="PROTEIN_KINASE_ATP"/>
    <property type="match status" value="1"/>
</dbReference>
<evidence type="ECO:0000259" key="7">
    <source>
        <dbReference type="PROSITE" id="PS50011"/>
    </source>
</evidence>
<dbReference type="Gene3D" id="1.10.510.10">
    <property type="entry name" value="Transferase(Phosphotransferase) domain 1"/>
    <property type="match status" value="1"/>
</dbReference>
<keyword evidence="3 8" id="KW-0418">Kinase</keyword>
<evidence type="ECO:0000256" key="6">
    <source>
        <dbReference type="SAM" id="MobiDB-lite"/>
    </source>
</evidence>
<dbReference type="InterPro" id="IPR000719">
    <property type="entry name" value="Prot_kinase_dom"/>
</dbReference>
<evidence type="ECO:0000256" key="3">
    <source>
        <dbReference type="ARBA" id="ARBA00022777"/>
    </source>
</evidence>
<feature type="region of interest" description="Disordered" evidence="6">
    <location>
        <begin position="48"/>
        <end position="73"/>
    </location>
</feature>
<dbReference type="InterPro" id="IPR011009">
    <property type="entry name" value="Kinase-like_dom_sf"/>
</dbReference>
<feature type="compositionally biased region" description="Polar residues" evidence="6">
    <location>
        <begin position="48"/>
        <end position="60"/>
    </location>
</feature>
<dbReference type="PROSITE" id="PS00108">
    <property type="entry name" value="PROTEIN_KINASE_ST"/>
    <property type="match status" value="1"/>
</dbReference>
<keyword evidence="4 5" id="KW-0067">ATP-binding</keyword>
<keyword evidence="2 5" id="KW-0547">Nucleotide-binding</keyword>
<dbReference type="PROSITE" id="PS50011">
    <property type="entry name" value="PROTEIN_KINASE_DOM"/>
    <property type="match status" value="1"/>
</dbReference>
<evidence type="ECO:0000313" key="8">
    <source>
        <dbReference type="EMBL" id="TWU44751.1"/>
    </source>
</evidence>
<dbReference type="EMBL" id="SJPW01000009">
    <property type="protein sequence ID" value="TWU44751.1"/>
    <property type="molecule type" value="Genomic_DNA"/>
</dbReference>
<dbReference type="GO" id="GO:0004674">
    <property type="term" value="F:protein serine/threonine kinase activity"/>
    <property type="evidence" value="ECO:0007669"/>
    <property type="project" value="UniProtKB-EC"/>
</dbReference>
<dbReference type="GO" id="GO:0005524">
    <property type="term" value="F:ATP binding"/>
    <property type="evidence" value="ECO:0007669"/>
    <property type="project" value="UniProtKB-UniRule"/>
</dbReference>
<name>A0A5C6EAF4_9BACT</name>
<evidence type="ECO:0000313" key="9">
    <source>
        <dbReference type="Proteomes" id="UP000318288"/>
    </source>
</evidence>
<dbReference type="EC" id="2.7.11.1" evidence="8"/>
<dbReference type="AlphaFoldDB" id="A0A5C6EAF4"/>
<dbReference type="PANTHER" id="PTHR43289:SF6">
    <property type="entry name" value="SERINE_THREONINE-PROTEIN KINASE NEKL-3"/>
    <property type="match status" value="1"/>
</dbReference>
<proteinExistence type="predicted"/>
<keyword evidence="9" id="KW-1185">Reference proteome</keyword>
<evidence type="ECO:0000256" key="4">
    <source>
        <dbReference type="ARBA" id="ARBA00022840"/>
    </source>
</evidence>
<dbReference type="InterPro" id="IPR017441">
    <property type="entry name" value="Protein_kinase_ATP_BS"/>
</dbReference>
<dbReference type="SUPFAM" id="SSF56112">
    <property type="entry name" value="Protein kinase-like (PK-like)"/>
    <property type="match status" value="1"/>
</dbReference>
<evidence type="ECO:0000256" key="1">
    <source>
        <dbReference type="ARBA" id="ARBA00022679"/>
    </source>
</evidence>